<evidence type="ECO:0000313" key="2">
    <source>
        <dbReference type="Proteomes" id="UP000053105"/>
    </source>
</evidence>
<gene>
    <name evidence="1" type="ORF">WN51_00998</name>
</gene>
<name>A0A0M8ZW41_9HYME</name>
<dbReference type="Proteomes" id="UP000053105">
    <property type="component" value="Unassembled WGS sequence"/>
</dbReference>
<dbReference type="EMBL" id="KQ435824">
    <property type="protein sequence ID" value="KOX72137.1"/>
    <property type="molecule type" value="Genomic_DNA"/>
</dbReference>
<accession>A0A0M8ZW41</accession>
<reference evidence="1 2" key="1">
    <citation type="submission" date="2015-07" db="EMBL/GenBank/DDBJ databases">
        <title>The genome of Melipona quadrifasciata.</title>
        <authorList>
            <person name="Pan H."/>
            <person name="Kapheim K."/>
        </authorList>
    </citation>
    <scope>NUCLEOTIDE SEQUENCE [LARGE SCALE GENOMIC DNA]</scope>
    <source>
        <strain evidence="1">0111107301</strain>
        <tissue evidence="1">Whole body</tissue>
    </source>
</reference>
<dbReference type="AlphaFoldDB" id="A0A0M8ZW41"/>
<organism evidence="1 2">
    <name type="scientific">Melipona quadrifasciata</name>
    <dbReference type="NCBI Taxonomy" id="166423"/>
    <lineage>
        <taxon>Eukaryota</taxon>
        <taxon>Metazoa</taxon>
        <taxon>Ecdysozoa</taxon>
        <taxon>Arthropoda</taxon>
        <taxon>Hexapoda</taxon>
        <taxon>Insecta</taxon>
        <taxon>Pterygota</taxon>
        <taxon>Neoptera</taxon>
        <taxon>Endopterygota</taxon>
        <taxon>Hymenoptera</taxon>
        <taxon>Apocrita</taxon>
        <taxon>Aculeata</taxon>
        <taxon>Apoidea</taxon>
        <taxon>Anthophila</taxon>
        <taxon>Apidae</taxon>
        <taxon>Melipona</taxon>
    </lineage>
</organism>
<feature type="non-terminal residue" evidence="1">
    <location>
        <position position="1"/>
    </location>
</feature>
<protein>
    <recommendedName>
        <fullName evidence="3">Histone-lysine N-methyltransferase SETMAR</fullName>
    </recommendedName>
</protein>
<evidence type="ECO:0008006" key="3">
    <source>
        <dbReference type="Google" id="ProtNLM"/>
    </source>
</evidence>
<dbReference type="GO" id="GO:0003676">
    <property type="term" value="F:nucleic acid binding"/>
    <property type="evidence" value="ECO:0007669"/>
    <property type="project" value="InterPro"/>
</dbReference>
<sequence>TRQKLMQLGWDVLSSDFYLFRSLQSYLNGKNFDSLDDCKDYLEQFISQKNATF</sequence>
<dbReference type="InterPro" id="IPR036397">
    <property type="entry name" value="RNaseH_sf"/>
</dbReference>
<keyword evidence="2" id="KW-1185">Reference proteome</keyword>
<dbReference type="OrthoDB" id="6622399at2759"/>
<proteinExistence type="predicted"/>
<evidence type="ECO:0000313" key="1">
    <source>
        <dbReference type="EMBL" id="KOX72137.1"/>
    </source>
</evidence>
<dbReference type="Gene3D" id="3.30.420.10">
    <property type="entry name" value="Ribonuclease H-like superfamily/Ribonuclease H"/>
    <property type="match status" value="1"/>
</dbReference>
<dbReference type="STRING" id="166423.A0A0M8ZW41"/>